<dbReference type="EMBL" id="JACCFO010000001">
    <property type="protein sequence ID" value="NYI95718.1"/>
    <property type="molecule type" value="Genomic_DNA"/>
</dbReference>
<keyword evidence="2" id="KW-0418">Kinase</keyword>
<accession>A0A853BJN3</accession>
<organism evidence="2 3">
    <name type="scientific">Streptomonospora nanhaiensis</name>
    <dbReference type="NCBI Taxonomy" id="1323731"/>
    <lineage>
        <taxon>Bacteria</taxon>
        <taxon>Bacillati</taxon>
        <taxon>Actinomycetota</taxon>
        <taxon>Actinomycetes</taxon>
        <taxon>Streptosporangiales</taxon>
        <taxon>Nocardiopsidaceae</taxon>
        <taxon>Streptomonospora</taxon>
    </lineage>
</organism>
<dbReference type="AlphaFoldDB" id="A0A853BJN3"/>
<dbReference type="PANTHER" id="PTHR43190">
    <property type="entry name" value="N-ACETYL-D-GLUCOSAMINE KINASE"/>
    <property type="match status" value="1"/>
</dbReference>
<dbReference type="SUPFAM" id="SSF53067">
    <property type="entry name" value="Actin-like ATPase domain"/>
    <property type="match status" value="2"/>
</dbReference>
<evidence type="ECO:0000259" key="1">
    <source>
        <dbReference type="Pfam" id="PF01869"/>
    </source>
</evidence>
<reference evidence="2 3" key="1">
    <citation type="submission" date="2020-07" db="EMBL/GenBank/DDBJ databases">
        <title>Sequencing the genomes of 1000 actinobacteria strains.</title>
        <authorList>
            <person name="Klenk H.-P."/>
        </authorList>
    </citation>
    <scope>NUCLEOTIDE SEQUENCE [LARGE SCALE GENOMIC DNA]</scope>
    <source>
        <strain evidence="2 3">DSM 45927</strain>
    </source>
</reference>
<gene>
    <name evidence="2" type="ORF">HNR12_001995</name>
</gene>
<sequence>MVRHAVIGVDAGGTATRCVAVSLDGRVLGAGRGGGANPFSSADPAAALEGALRAALAEAGPVEVDHAVFGIAGSAAAGRPKAEEAMLRAWAAAGLGGRPRLTDDIAVAFAAGSAADAGTVLIAGTGAVAASVRAGAVVRRCDGYGWLLGDEGSAVWLGVAGLRAVLAAIDGRGPGTALGTRLAAALGVPAGDPQAIVRAAHGRPPAMLGALAPVVAGAADDGDAVAAGIAAEAAERLLATLGAVMAAGADPLSTPPAPGSGTAPAPAPAAKAPAPVVLAGSLLASGRIADAVHAGVAARYGVRPRRAVEGARGAAGLALRDLGAPAEAHAALLEAPAG</sequence>
<proteinExistence type="predicted"/>
<dbReference type="GO" id="GO:0016301">
    <property type="term" value="F:kinase activity"/>
    <property type="evidence" value="ECO:0007669"/>
    <property type="project" value="UniProtKB-KW"/>
</dbReference>
<dbReference type="InterPro" id="IPR052519">
    <property type="entry name" value="Euk-type_GlcNAc_Kinase"/>
</dbReference>
<dbReference type="Pfam" id="PF01869">
    <property type="entry name" value="BcrAD_BadFG"/>
    <property type="match status" value="1"/>
</dbReference>
<dbReference type="Gene3D" id="3.30.420.40">
    <property type="match status" value="2"/>
</dbReference>
<keyword evidence="3" id="KW-1185">Reference proteome</keyword>
<comment type="caution">
    <text evidence="2">The sequence shown here is derived from an EMBL/GenBank/DDBJ whole genome shotgun (WGS) entry which is preliminary data.</text>
</comment>
<feature type="domain" description="ATPase BadF/BadG/BcrA/BcrD type" evidence="1">
    <location>
        <begin position="7"/>
        <end position="315"/>
    </location>
</feature>
<keyword evidence="2" id="KW-0808">Transferase</keyword>
<protein>
    <submittedName>
        <fullName evidence="2">N-acetylglucosamine kinase-like BadF-type ATPase</fullName>
    </submittedName>
</protein>
<dbReference type="InterPro" id="IPR002731">
    <property type="entry name" value="ATPase_BadF"/>
</dbReference>
<dbReference type="RefSeq" id="WP_179767199.1">
    <property type="nucleotide sequence ID" value="NZ_JACCFO010000001.1"/>
</dbReference>
<evidence type="ECO:0000313" key="3">
    <source>
        <dbReference type="Proteomes" id="UP000575985"/>
    </source>
</evidence>
<dbReference type="InterPro" id="IPR043129">
    <property type="entry name" value="ATPase_NBD"/>
</dbReference>
<evidence type="ECO:0000313" key="2">
    <source>
        <dbReference type="EMBL" id="NYI95718.1"/>
    </source>
</evidence>
<name>A0A853BJN3_9ACTN</name>
<dbReference type="PANTHER" id="PTHR43190:SF3">
    <property type="entry name" value="N-ACETYL-D-GLUCOSAMINE KINASE"/>
    <property type="match status" value="1"/>
</dbReference>
<dbReference type="Proteomes" id="UP000575985">
    <property type="component" value="Unassembled WGS sequence"/>
</dbReference>